<dbReference type="AlphaFoldDB" id="A0A9X4AMM0"/>
<comment type="caution">
    <text evidence="1">The sequence shown here is derived from an EMBL/GenBank/DDBJ whole genome shotgun (WGS) entry which is preliminary data.</text>
</comment>
<organism evidence="1 2">
    <name type="scientific">Terrihalobacillus insolitus</name>
    <dbReference type="NCBI Taxonomy" id="2950438"/>
    <lineage>
        <taxon>Bacteria</taxon>
        <taxon>Bacillati</taxon>
        <taxon>Bacillota</taxon>
        <taxon>Bacilli</taxon>
        <taxon>Bacillales</taxon>
        <taxon>Bacillaceae</taxon>
        <taxon>Terrihalobacillus</taxon>
    </lineage>
</organism>
<keyword evidence="2" id="KW-1185">Reference proteome</keyword>
<proteinExistence type="predicted"/>
<name>A0A9X4AMM0_9BACI</name>
<gene>
    <name evidence="1" type="ORF">NC797_10700</name>
</gene>
<reference evidence="1" key="1">
    <citation type="submission" date="2022-06" db="EMBL/GenBank/DDBJ databases">
        <title>Aquibacillus sp. a new bacterium isolated from soil saline samples.</title>
        <authorList>
            <person name="Galisteo C."/>
            <person name="De La Haba R."/>
            <person name="Sanchez-Porro C."/>
            <person name="Ventosa A."/>
        </authorList>
    </citation>
    <scope>NUCLEOTIDE SEQUENCE</scope>
    <source>
        <strain evidence="1">3ASR75-11</strain>
    </source>
</reference>
<dbReference type="RefSeq" id="WP_272436779.1">
    <property type="nucleotide sequence ID" value="NZ_JAMQKB010000009.1"/>
</dbReference>
<accession>A0A9X4AMM0</accession>
<sequence length="289" mass="33821">MNKWILTVIGLLSLFVISFLFMDNEQSVIKYFPLDEEKKFTKMSSSLQLLSQTDQDEYDVSWTVTSEMEESIYLRQDVSLLFVDGQLQGILSKWKENGQNLTQKLSIHGEDSSHFQIVSFHHGEIHYPDDEIKSIQGMTQDELYVIDSPYSALESFEQPTDANQKDWKKTLDRATNQQLSFQWEQLLNYFNIPDKKYTIVPLTKLTQFETKPIPGLNQEQTEQVIGQLWEGLYKNYVLEISSNMNENQPIKSYIPLILFDKEAKHLLVLYQDQNGNKKQLIQYYPFSSN</sequence>
<protein>
    <submittedName>
        <fullName evidence="1">Uncharacterized protein</fullName>
    </submittedName>
</protein>
<dbReference type="Proteomes" id="UP001145050">
    <property type="component" value="Unassembled WGS sequence"/>
</dbReference>
<dbReference type="EMBL" id="JAMQKB010000009">
    <property type="protein sequence ID" value="MDC3424974.1"/>
    <property type="molecule type" value="Genomic_DNA"/>
</dbReference>
<evidence type="ECO:0000313" key="1">
    <source>
        <dbReference type="EMBL" id="MDC3424974.1"/>
    </source>
</evidence>
<evidence type="ECO:0000313" key="2">
    <source>
        <dbReference type="Proteomes" id="UP001145050"/>
    </source>
</evidence>